<organism evidence="1 2">
    <name type="scientific">Trichonephila clavata</name>
    <name type="common">Joro spider</name>
    <name type="synonym">Nephila clavata</name>
    <dbReference type="NCBI Taxonomy" id="2740835"/>
    <lineage>
        <taxon>Eukaryota</taxon>
        <taxon>Metazoa</taxon>
        <taxon>Ecdysozoa</taxon>
        <taxon>Arthropoda</taxon>
        <taxon>Chelicerata</taxon>
        <taxon>Arachnida</taxon>
        <taxon>Araneae</taxon>
        <taxon>Araneomorphae</taxon>
        <taxon>Entelegynae</taxon>
        <taxon>Araneoidea</taxon>
        <taxon>Nephilidae</taxon>
        <taxon>Trichonephila</taxon>
    </lineage>
</organism>
<reference evidence="1" key="1">
    <citation type="submission" date="2020-07" db="EMBL/GenBank/DDBJ databases">
        <title>Multicomponent nature underlies the extraordinary mechanical properties of spider dragline silk.</title>
        <authorList>
            <person name="Kono N."/>
            <person name="Nakamura H."/>
            <person name="Mori M."/>
            <person name="Yoshida Y."/>
            <person name="Ohtoshi R."/>
            <person name="Malay A.D."/>
            <person name="Moran D.A.P."/>
            <person name="Tomita M."/>
            <person name="Numata K."/>
            <person name="Arakawa K."/>
        </authorList>
    </citation>
    <scope>NUCLEOTIDE SEQUENCE</scope>
</reference>
<dbReference type="Proteomes" id="UP000887116">
    <property type="component" value="Unassembled WGS sequence"/>
</dbReference>
<protein>
    <submittedName>
        <fullName evidence="1">Uncharacterized protein</fullName>
    </submittedName>
</protein>
<evidence type="ECO:0000313" key="1">
    <source>
        <dbReference type="EMBL" id="GFQ77021.1"/>
    </source>
</evidence>
<sequence>MGPKSLPRNLAVSLTKHSFIFRNESYSGIGKGYIYEDAAGEREQGEGVSQKIRTVRSQQFLASLIPRPIPGPIFLTSRVRLSARGDHKVVLCR</sequence>
<keyword evidence="2" id="KW-1185">Reference proteome</keyword>
<dbReference type="AlphaFoldDB" id="A0A8X6FE32"/>
<accession>A0A8X6FE32</accession>
<evidence type="ECO:0000313" key="2">
    <source>
        <dbReference type="Proteomes" id="UP000887116"/>
    </source>
</evidence>
<name>A0A8X6FE32_TRICU</name>
<proteinExistence type="predicted"/>
<dbReference type="EMBL" id="BMAO01011830">
    <property type="protein sequence ID" value="GFQ77021.1"/>
    <property type="molecule type" value="Genomic_DNA"/>
</dbReference>
<dbReference type="OrthoDB" id="10403898at2759"/>
<comment type="caution">
    <text evidence="1">The sequence shown here is derived from an EMBL/GenBank/DDBJ whole genome shotgun (WGS) entry which is preliminary data.</text>
</comment>
<gene>
    <name evidence="1" type="ORF">TNCT_217391</name>
</gene>